<evidence type="ECO:0000313" key="2">
    <source>
        <dbReference type="Proteomes" id="UP000182987"/>
    </source>
</evidence>
<dbReference type="RefSeq" id="WP_046967864.1">
    <property type="nucleotide sequence ID" value="NZ_CP017480.1"/>
</dbReference>
<accession>A0A0G9HBQ0</accession>
<dbReference type="OrthoDB" id="5956688at2"/>
<gene>
    <name evidence="1" type="ORF">BJI69_04330</name>
</gene>
<sequence length="89" mass="9592">MSRLTPKSSRCSRRAYLCCARGGTLFGIAILAVASCQSFREGPTTGAASPVADYLEYDACLDRGGRWLMHAHACIEQGEAGVREPREAL</sequence>
<proteinExistence type="predicted"/>
<evidence type="ECO:0000313" key="1">
    <source>
        <dbReference type="EMBL" id="APG03209.1"/>
    </source>
</evidence>
<dbReference type="Proteomes" id="UP000182987">
    <property type="component" value="Chromosome"/>
</dbReference>
<dbReference type="PATRIC" id="fig|1440763.5.peg.2146"/>
<protein>
    <submittedName>
        <fullName evidence="1">Uncharacterized protein</fullName>
    </submittedName>
</protein>
<organism evidence="1 2">
    <name type="scientific">Luteibacter rhizovicinus DSM 16549</name>
    <dbReference type="NCBI Taxonomy" id="1440763"/>
    <lineage>
        <taxon>Bacteria</taxon>
        <taxon>Pseudomonadati</taxon>
        <taxon>Pseudomonadota</taxon>
        <taxon>Gammaproteobacteria</taxon>
        <taxon>Lysobacterales</taxon>
        <taxon>Rhodanobacteraceae</taxon>
        <taxon>Luteibacter</taxon>
    </lineage>
</organism>
<keyword evidence="2" id="KW-1185">Reference proteome</keyword>
<dbReference type="EMBL" id="CP017480">
    <property type="protein sequence ID" value="APG03209.1"/>
    <property type="molecule type" value="Genomic_DNA"/>
</dbReference>
<dbReference type="KEGG" id="lrz:BJI69_04330"/>
<dbReference type="AlphaFoldDB" id="A0A0G9HBQ0"/>
<reference evidence="2" key="1">
    <citation type="submission" date="2016-09" db="EMBL/GenBank/DDBJ databases">
        <authorList>
            <person name="Lysoe E."/>
        </authorList>
    </citation>
    <scope>NUCLEOTIDE SEQUENCE [LARGE SCALE GENOMIC DNA]</scope>
    <source>
        <strain evidence="2">LJ96T</strain>
    </source>
</reference>
<name>A0A0G9HBQ0_9GAMM</name>